<gene>
    <name evidence="2" type="ORF">DENIS_4668</name>
</gene>
<dbReference type="RefSeq" id="WP_124330714.1">
    <property type="nucleotide sequence ID" value="NZ_BEXT01000001.1"/>
</dbReference>
<accession>A0A401G362</accession>
<comment type="caution">
    <text evidence="2">The sequence shown here is derived from an EMBL/GenBank/DDBJ whole genome shotgun (WGS) entry which is preliminary data.</text>
</comment>
<dbReference type="AlphaFoldDB" id="A0A401G362"/>
<dbReference type="Proteomes" id="UP000288096">
    <property type="component" value="Unassembled WGS sequence"/>
</dbReference>
<evidence type="ECO:0000313" key="2">
    <source>
        <dbReference type="EMBL" id="GBC63670.1"/>
    </source>
</evidence>
<feature type="region of interest" description="Disordered" evidence="1">
    <location>
        <begin position="1"/>
        <end position="22"/>
    </location>
</feature>
<organism evidence="2 3">
    <name type="scientific">Desulfonema ishimotonii</name>
    <dbReference type="NCBI Taxonomy" id="45657"/>
    <lineage>
        <taxon>Bacteria</taxon>
        <taxon>Pseudomonadati</taxon>
        <taxon>Thermodesulfobacteriota</taxon>
        <taxon>Desulfobacteria</taxon>
        <taxon>Desulfobacterales</taxon>
        <taxon>Desulfococcaceae</taxon>
        <taxon>Desulfonema</taxon>
    </lineage>
</organism>
<protein>
    <submittedName>
        <fullName evidence="2">Uncharacterized protein</fullName>
    </submittedName>
</protein>
<keyword evidence="3" id="KW-1185">Reference proteome</keyword>
<name>A0A401G362_9BACT</name>
<evidence type="ECO:0000313" key="3">
    <source>
        <dbReference type="Proteomes" id="UP000288096"/>
    </source>
</evidence>
<dbReference type="EMBL" id="BEXT01000001">
    <property type="protein sequence ID" value="GBC63670.1"/>
    <property type="molecule type" value="Genomic_DNA"/>
</dbReference>
<evidence type="ECO:0000256" key="1">
    <source>
        <dbReference type="SAM" id="MobiDB-lite"/>
    </source>
</evidence>
<reference evidence="3" key="2">
    <citation type="submission" date="2019-01" db="EMBL/GenBank/DDBJ databases">
        <title>Genome sequence of Desulfonema ishimotonii strain Tokyo 01.</title>
        <authorList>
            <person name="Fukui M."/>
        </authorList>
    </citation>
    <scope>NUCLEOTIDE SEQUENCE [LARGE SCALE GENOMIC DNA]</scope>
    <source>
        <strain evidence="3">Tokyo 01</strain>
    </source>
</reference>
<reference evidence="3" key="1">
    <citation type="submission" date="2017-11" db="EMBL/GenBank/DDBJ databases">
        <authorList>
            <person name="Watanabe M."/>
            <person name="Kojima H."/>
        </authorList>
    </citation>
    <scope>NUCLEOTIDE SEQUENCE [LARGE SCALE GENOMIC DNA]</scope>
    <source>
        <strain evidence="3">Tokyo 01</strain>
    </source>
</reference>
<sequence length="67" mass="7961">MRTNNEKLGQNSKSPEMNHTQNNCVMDEKRLCKNRRKKASEGYTWISTVGWICRRAKKRRDDDDMPC</sequence>
<proteinExistence type="predicted"/>